<dbReference type="Proteomes" id="UP001251374">
    <property type="component" value="Unassembled WGS sequence"/>
</dbReference>
<feature type="region of interest" description="Disordered" evidence="3">
    <location>
        <begin position="107"/>
        <end position="129"/>
    </location>
</feature>
<keyword evidence="2" id="KW-0812">Transmembrane</keyword>
<proteinExistence type="inferred from homology"/>
<keyword evidence="2" id="KW-0449">Lipoprotein</keyword>
<dbReference type="RefSeq" id="WP_309717266.1">
    <property type="nucleotide sequence ID" value="NZ_JARWAM010000002.1"/>
</dbReference>
<dbReference type="PANTHER" id="PTHR30203:SF33">
    <property type="entry name" value="BLR4455 PROTEIN"/>
    <property type="match status" value="1"/>
</dbReference>
<evidence type="ECO:0000256" key="1">
    <source>
        <dbReference type="ARBA" id="ARBA00007613"/>
    </source>
</evidence>
<dbReference type="NCBIfam" id="TIGR01845">
    <property type="entry name" value="outer_NodT"/>
    <property type="match status" value="1"/>
</dbReference>
<evidence type="ECO:0000313" key="4">
    <source>
        <dbReference type="EMBL" id="MDR5904424.1"/>
    </source>
</evidence>
<sequence length="485" mass="52717">MPKPNAAGVSRLAAPLILAALLAGCAVGPDYRAPDIALPDEWPEHVLLAAEERSEWRHWWRQFEDPRLDALVERAAAENLDIRLQLARIQEARAQLGLARAEQLPSVGAQAEASRDRTPATTSPFGVESTGNTFSVAGQLSYEIDLWGRLAREREASEALLEESVFAHDAVRLNVITDVVATYFDLKSAEQQRRITESTLESREETFRLEQIRFDSGETDELALRQAQSELETTRAQLPAQVQRVRSLEGALAALVGLSPAELFDELDFGDTQLDDIALPSGVPTMLPSTLLQRRPDIRSAEAGLVAANAGIGIAEASRLPSLNLSGLLGTAAGDASDLFTSAAQTWGLGATVMGPIFDFGRSRSRIDTAEALSEQAEAQYRATVNLAFNEVRDALVSYETSGDRVEATRQQVEAIRRTQELAEVRYREGFVGFIEVLDAQRALLSAELALAEAVRDRLTATATLFKALGGGWESDLPGEQPADV</sequence>
<feature type="signal peptide" evidence="2">
    <location>
        <begin position="1"/>
        <end position="19"/>
    </location>
</feature>
<keyword evidence="2" id="KW-0472">Membrane</keyword>
<keyword evidence="2" id="KW-1134">Transmembrane beta strand</keyword>
<dbReference type="EMBL" id="JARWAM010000002">
    <property type="protein sequence ID" value="MDR5904424.1"/>
    <property type="molecule type" value="Genomic_DNA"/>
</dbReference>
<keyword evidence="2" id="KW-0564">Palmitate</keyword>
<evidence type="ECO:0000313" key="5">
    <source>
        <dbReference type="Proteomes" id="UP001251374"/>
    </source>
</evidence>
<dbReference type="InterPro" id="IPR003423">
    <property type="entry name" value="OMP_efflux"/>
</dbReference>
<dbReference type="InterPro" id="IPR010131">
    <property type="entry name" value="MdtP/NodT-like"/>
</dbReference>
<dbReference type="Gene3D" id="1.20.1600.10">
    <property type="entry name" value="Outer membrane efflux proteins (OEP)"/>
    <property type="match status" value="1"/>
</dbReference>
<comment type="subcellular location">
    <subcellularLocation>
        <location evidence="2">Cell outer membrane</location>
        <topology evidence="2">Lipid-anchor</topology>
    </subcellularLocation>
</comment>
<accession>A0ABU1HCD2</accession>
<dbReference type="PANTHER" id="PTHR30203">
    <property type="entry name" value="OUTER MEMBRANE CATION EFFLUX PROTEIN"/>
    <property type="match status" value="1"/>
</dbReference>
<reference evidence="4 5" key="1">
    <citation type="submission" date="2023-04" db="EMBL/GenBank/DDBJ databases">
        <title>A long-awaited taxogenomic arrangement of the family Halomonadaceae.</title>
        <authorList>
            <person name="De La Haba R."/>
            <person name="Chuvochina M."/>
            <person name="Wittouck S."/>
            <person name="Arahal D.R."/>
            <person name="Sanchez-Porro C."/>
            <person name="Hugenholtz P."/>
            <person name="Ventosa A."/>
        </authorList>
    </citation>
    <scope>NUCLEOTIDE SEQUENCE [LARGE SCALE GENOMIC DNA]</scope>
    <source>
        <strain evidence="4 5">DSM 26770</strain>
    </source>
</reference>
<comment type="similarity">
    <text evidence="1 2">Belongs to the outer membrane factor (OMF) (TC 1.B.17) family.</text>
</comment>
<comment type="caution">
    <text evidence="4">The sequence shown here is derived from an EMBL/GenBank/DDBJ whole genome shotgun (WGS) entry which is preliminary data.</text>
</comment>
<dbReference type="SUPFAM" id="SSF56954">
    <property type="entry name" value="Outer membrane efflux proteins (OEP)"/>
    <property type="match status" value="1"/>
</dbReference>
<feature type="chain" id="PRO_5044999732" evidence="2">
    <location>
        <begin position="20"/>
        <end position="485"/>
    </location>
</feature>
<feature type="compositionally biased region" description="Polar residues" evidence="3">
    <location>
        <begin position="119"/>
        <end position="129"/>
    </location>
</feature>
<dbReference type="PROSITE" id="PS51257">
    <property type="entry name" value="PROKAR_LIPOPROTEIN"/>
    <property type="match status" value="1"/>
</dbReference>
<protein>
    <submittedName>
        <fullName evidence="4">Efflux transporter outer membrane subunit</fullName>
    </submittedName>
</protein>
<keyword evidence="2" id="KW-0732">Signal</keyword>
<evidence type="ECO:0000256" key="2">
    <source>
        <dbReference type="RuleBase" id="RU362097"/>
    </source>
</evidence>
<dbReference type="Pfam" id="PF02321">
    <property type="entry name" value="OEP"/>
    <property type="match status" value="2"/>
</dbReference>
<keyword evidence="5" id="KW-1185">Reference proteome</keyword>
<gene>
    <name evidence="4" type="ORF">QC821_03945</name>
</gene>
<evidence type="ECO:0000256" key="3">
    <source>
        <dbReference type="SAM" id="MobiDB-lite"/>
    </source>
</evidence>
<organism evidence="4 5">
    <name type="scientific">Franzmannia qiaohouensis</name>
    <dbReference type="NCBI Taxonomy" id="1329370"/>
    <lineage>
        <taxon>Bacteria</taxon>
        <taxon>Pseudomonadati</taxon>
        <taxon>Pseudomonadota</taxon>
        <taxon>Gammaproteobacteria</taxon>
        <taxon>Oceanospirillales</taxon>
        <taxon>Halomonadaceae</taxon>
        <taxon>Franzmannia</taxon>
    </lineage>
</organism>
<name>A0ABU1HCD2_9GAMM</name>
<dbReference type="Gene3D" id="2.20.200.10">
    <property type="entry name" value="Outer membrane efflux proteins (OEP)"/>
    <property type="match status" value="1"/>
</dbReference>